<accession>A0A8X6W9S5</accession>
<dbReference type="InterPro" id="IPR036397">
    <property type="entry name" value="RNaseH_sf"/>
</dbReference>
<dbReference type="Gene3D" id="3.30.420.10">
    <property type="entry name" value="Ribonuclease H-like superfamily/Ribonuclease H"/>
    <property type="match status" value="1"/>
</dbReference>
<reference evidence="1" key="1">
    <citation type="submission" date="2020-08" db="EMBL/GenBank/DDBJ databases">
        <title>Multicomponent nature underlies the extraordinary mechanical properties of spider dragline silk.</title>
        <authorList>
            <person name="Kono N."/>
            <person name="Nakamura H."/>
            <person name="Mori M."/>
            <person name="Yoshida Y."/>
            <person name="Ohtoshi R."/>
            <person name="Malay A.D."/>
            <person name="Moran D.A.P."/>
            <person name="Tomita M."/>
            <person name="Numata K."/>
            <person name="Arakawa K."/>
        </authorList>
    </citation>
    <scope>NUCLEOTIDE SEQUENCE</scope>
</reference>
<name>A0A8X6W9S5_TRICX</name>
<protein>
    <submittedName>
        <fullName evidence="1">Transposable element Tcb2 transposase</fullName>
    </submittedName>
</protein>
<proteinExistence type="predicted"/>
<keyword evidence="2" id="KW-1185">Reference proteome</keyword>
<dbReference type="EMBL" id="BMAU01021394">
    <property type="protein sequence ID" value="GFY30834.1"/>
    <property type="molecule type" value="Genomic_DNA"/>
</dbReference>
<dbReference type="GO" id="GO:0003676">
    <property type="term" value="F:nucleic acid binding"/>
    <property type="evidence" value="ECO:0007669"/>
    <property type="project" value="InterPro"/>
</dbReference>
<dbReference type="AlphaFoldDB" id="A0A8X6W9S5"/>
<evidence type="ECO:0000313" key="2">
    <source>
        <dbReference type="Proteomes" id="UP000887159"/>
    </source>
</evidence>
<comment type="caution">
    <text evidence="1">The sequence shown here is derived from an EMBL/GenBank/DDBJ whole genome shotgun (WGS) entry which is preliminary data.</text>
</comment>
<evidence type="ECO:0000313" key="1">
    <source>
        <dbReference type="EMBL" id="GFY30834.1"/>
    </source>
</evidence>
<gene>
    <name evidence="1" type="primary">X975_07168</name>
    <name evidence="1" type="ORF">TNCV_3119941</name>
</gene>
<sequence>MYNNGVTSAMVYCGQKPSQRKAIRWLFCTLPPVESCPPTPPFTVVQRAEKLTTDQWSRVFFTDESRFSTRSYSQRVLFWREIETRFYPSNINERHRYCDPGVLVWGGIMLYGRTVLHIFDRESVIGDRYCEEVLLPHVRLLRGVIDPGLHFDG</sequence>
<dbReference type="Proteomes" id="UP000887159">
    <property type="component" value="Unassembled WGS sequence"/>
</dbReference>
<organism evidence="1 2">
    <name type="scientific">Trichonephila clavipes</name>
    <name type="common">Golden silk orbweaver</name>
    <name type="synonym">Nephila clavipes</name>
    <dbReference type="NCBI Taxonomy" id="2585209"/>
    <lineage>
        <taxon>Eukaryota</taxon>
        <taxon>Metazoa</taxon>
        <taxon>Ecdysozoa</taxon>
        <taxon>Arthropoda</taxon>
        <taxon>Chelicerata</taxon>
        <taxon>Arachnida</taxon>
        <taxon>Araneae</taxon>
        <taxon>Araneomorphae</taxon>
        <taxon>Entelegynae</taxon>
        <taxon>Araneoidea</taxon>
        <taxon>Nephilidae</taxon>
        <taxon>Trichonephila</taxon>
    </lineage>
</organism>